<proteinExistence type="predicted"/>
<dbReference type="PANTHER" id="PTHR30055:SF234">
    <property type="entry name" value="HTH-TYPE TRANSCRIPTIONAL REGULATOR BETI"/>
    <property type="match status" value="1"/>
</dbReference>
<dbReference type="PROSITE" id="PS50977">
    <property type="entry name" value="HTH_TETR_2"/>
    <property type="match status" value="1"/>
</dbReference>
<dbReference type="EMBL" id="FOME01000013">
    <property type="protein sequence ID" value="SFE66550.1"/>
    <property type="molecule type" value="Genomic_DNA"/>
</dbReference>
<dbReference type="AlphaFoldDB" id="A0A1H6EGY2"/>
<dbReference type="Gene3D" id="1.10.357.10">
    <property type="entry name" value="Tetracycline Repressor, domain 2"/>
    <property type="match status" value="1"/>
</dbReference>
<dbReference type="GO" id="GO:0003700">
    <property type="term" value="F:DNA-binding transcription factor activity"/>
    <property type="evidence" value="ECO:0007669"/>
    <property type="project" value="TreeGrafter"/>
</dbReference>
<sequence length="201" mass="22112">MTDQQQQRRRQARGERRIELLLDAAAEVFGEVGYAAATTNAIASRAGSSPGSLYQFFPNKEEIARALAERYLRQLQEAHRTAFAAENASLPLTELIDSILDPMIDFNLSNPGFQALFNTPDEVARKPLHISEAVIDRLSAIFAARAPGLPRDQRIRTARLLVGVFRGALPLITSSSGPERSAVLGDLKRIFHDHLEPLIGA</sequence>
<evidence type="ECO:0000256" key="1">
    <source>
        <dbReference type="ARBA" id="ARBA00023015"/>
    </source>
</evidence>
<keyword evidence="3" id="KW-0804">Transcription</keyword>
<evidence type="ECO:0000256" key="3">
    <source>
        <dbReference type="ARBA" id="ARBA00023163"/>
    </source>
</evidence>
<evidence type="ECO:0000313" key="8">
    <source>
        <dbReference type="Proteomes" id="UP000199690"/>
    </source>
</evidence>
<dbReference type="InterPro" id="IPR041669">
    <property type="entry name" value="TetR_C_15"/>
</dbReference>
<dbReference type="PANTHER" id="PTHR30055">
    <property type="entry name" value="HTH-TYPE TRANSCRIPTIONAL REGULATOR RUTR"/>
    <property type="match status" value="1"/>
</dbReference>
<dbReference type="InterPro" id="IPR050109">
    <property type="entry name" value="HTH-type_TetR-like_transc_reg"/>
</dbReference>
<dbReference type="RefSeq" id="WP_093357029.1">
    <property type="nucleotide sequence ID" value="NZ_FNVB01000013.1"/>
</dbReference>
<keyword evidence="2 4" id="KW-0238">DNA-binding</keyword>
<accession>A0A1I2CFS3</accession>
<dbReference type="InterPro" id="IPR009057">
    <property type="entry name" value="Homeodomain-like_sf"/>
</dbReference>
<evidence type="ECO:0000313" key="9">
    <source>
        <dbReference type="Proteomes" id="UP000236729"/>
    </source>
</evidence>
<protein>
    <submittedName>
        <fullName evidence="6">Transcriptional regulator, TetR family</fullName>
    </submittedName>
</protein>
<keyword evidence="8" id="KW-1185">Reference proteome</keyword>
<reference evidence="6" key="1">
    <citation type="submission" date="2016-10" db="EMBL/GenBank/DDBJ databases">
        <authorList>
            <person name="de Groot N.N."/>
        </authorList>
    </citation>
    <scope>NUCLEOTIDE SEQUENCE [LARGE SCALE GENOMIC DNA]</scope>
    <source>
        <strain evidence="6">ATCC 20501</strain>
    </source>
</reference>
<feature type="domain" description="HTH tetR-type" evidence="5">
    <location>
        <begin position="15"/>
        <end position="75"/>
    </location>
</feature>
<dbReference type="EMBL" id="FNVB01000013">
    <property type="protein sequence ID" value="SEG97108.1"/>
    <property type="molecule type" value="Genomic_DNA"/>
</dbReference>
<organism evidence="6 9">
    <name type="scientific">Saccharopolyspora kobensis</name>
    <dbReference type="NCBI Taxonomy" id="146035"/>
    <lineage>
        <taxon>Bacteria</taxon>
        <taxon>Bacillati</taxon>
        <taxon>Actinomycetota</taxon>
        <taxon>Actinomycetes</taxon>
        <taxon>Pseudonocardiales</taxon>
        <taxon>Pseudonocardiaceae</taxon>
        <taxon>Saccharopolyspora</taxon>
    </lineage>
</organism>
<dbReference type="SUPFAM" id="SSF46689">
    <property type="entry name" value="Homeodomain-like"/>
    <property type="match status" value="1"/>
</dbReference>
<dbReference type="GO" id="GO:0000976">
    <property type="term" value="F:transcription cis-regulatory region binding"/>
    <property type="evidence" value="ECO:0007669"/>
    <property type="project" value="TreeGrafter"/>
</dbReference>
<reference evidence="8 9" key="2">
    <citation type="submission" date="2016-10" db="EMBL/GenBank/DDBJ databases">
        <authorList>
            <person name="Varghese N."/>
            <person name="Submissions S."/>
        </authorList>
    </citation>
    <scope>NUCLEOTIDE SEQUENCE [LARGE SCALE GENOMIC DNA]</scope>
    <source>
        <strain evidence="9">ATCC 20501</strain>
        <strain evidence="7 8">CGMCC 4.3529</strain>
    </source>
</reference>
<feature type="DNA-binding region" description="H-T-H motif" evidence="4">
    <location>
        <begin position="38"/>
        <end position="57"/>
    </location>
</feature>
<dbReference type="Pfam" id="PF17918">
    <property type="entry name" value="TetR_C_15"/>
    <property type="match status" value="1"/>
</dbReference>
<dbReference type="InterPro" id="IPR023772">
    <property type="entry name" value="DNA-bd_HTH_TetR-type_CS"/>
</dbReference>
<evidence type="ECO:0000259" key="5">
    <source>
        <dbReference type="PROSITE" id="PS50977"/>
    </source>
</evidence>
<evidence type="ECO:0000313" key="7">
    <source>
        <dbReference type="EMBL" id="SFE66550.1"/>
    </source>
</evidence>
<keyword evidence="1" id="KW-0805">Transcription regulation</keyword>
<evidence type="ECO:0000256" key="2">
    <source>
        <dbReference type="ARBA" id="ARBA00023125"/>
    </source>
</evidence>
<evidence type="ECO:0000313" key="6">
    <source>
        <dbReference type="EMBL" id="SEG97108.1"/>
    </source>
</evidence>
<dbReference type="PROSITE" id="PS01081">
    <property type="entry name" value="HTH_TETR_1"/>
    <property type="match status" value="1"/>
</dbReference>
<dbReference type="Pfam" id="PF00440">
    <property type="entry name" value="TetR_N"/>
    <property type="match status" value="1"/>
</dbReference>
<dbReference type="Proteomes" id="UP000236729">
    <property type="component" value="Unassembled WGS sequence"/>
</dbReference>
<name>A0A1H6EGY2_9PSEU</name>
<dbReference type="SMR" id="A0A1H6EGY2"/>
<dbReference type="Proteomes" id="UP000199690">
    <property type="component" value="Unassembled WGS sequence"/>
</dbReference>
<dbReference type="InterPro" id="IPR001647">
    <property type="entry name" value="HTH_TetR"/>
</dbReference>
<dbReference type="PRINTS" id="PR00455">
    <property type="entry name" value="HTHTETR"/>
</dbReference>
<gene>
    <name evidence="6" type="ORF">SAMN02982929_06646</name>
    <name evidence="7" type="ORF">SAMN05216506_113102</name>
</gene>
<evidence type="ECO:0000256" key="4">
    <source>
        <dbReference type="PROSITE-ProRule" id="PRU00335"/>
    </source>
</evidence>
<accession>A0A1H6EGY2</accession>